<evidence type="ECO:0000313" key="7">
    <source>
        <dbReference type="Proteomes" id="UP000324897"/>
    </source>
</evidence>
<feature type="compositionally biased region" description="Basic and acidic residues" evidence="4">
    <location>
        <begin position="887"/>
        <end position="897"/>
    </location>
</feature>
<feature type="compositionally biased region" description="Basic and acidic residues" evidence="4">
    <location>
        <begin position="1150"/>
        <end position="1167"/>
    </location>
</feature>
<feature type="compositionally biased region" description="Basic and acidic residues" evidence="4">
    <location>
        <begin position="830"/>
        <end position="871"/>
    </location>
</feature>
<feature type="domain" description="Ubiquitin-like protease family profile" evidence="5">
    <location>
        <begin position="1322"/>
        <end position="1517"/>
    </location>
</feature>
<accession>A0A5J9SS91</accession>
<evidence type="ECO:0000256" key="2">
    <source>
        <dbReference type="ARBA" id="ARBA00022670"/>
    </source>
</evidence>
<dbReference type="PANTHER" id="PTHR21713">
    <property type="entry name" value="NASCENT POLYPEPTIDE ASSOCIATED COMPLEX ALPHA SUBUNIT-RELATED"/>
    <property type="match status" value="1"/>
</dbReference>
<feature type="region of interest" description="Disordered" evidence="4">
    <location>
        <begin position="1046"/>
        <end position="1171"/>
    </location>
</feature>
<feature type="region of interest" description="Disordered" evidence="4">
    <location>
        <begin position="18"/>
        <end position="245"/>
    </location>
</feature>
<reference evidence="6 7" key="1">
    <citation type="journal article" date="2019" name="Sci. Rep.">
        <title>A high-quality genome of Eragrostis curvula grass provides insights into Poaceae evolution and supports new strategies to enhance forage quality.</title>
        <authorList>
            <person name="Carballo J."/>
            <person name="Santos B.A.C.M."/>
            <person name="Zappacosta D."/>
            <person name="Garbus I."/>
            <person name="Selva J.P."/>
            <person name="Gallo C.A."/>
            <person name="Diaz A."/>
            <person name="Albertini E."/>
            <person name="Caccamo M."/>
            <person name="Echenique V."/>
        </authorList>
    </citation>
    <scope>NUCLEOTIDE SEQUENCE [LARGE SCALE GENOMIC DNA]</scope>
    <source>
        <strain evidence="7">cv. Victoria</strain>
        <tissue evidence="6">Leaf</tissue>
    </source>
</reference>
<feature type="compositionally biased region" description="Acidic residues" evidence="4">
    <location>
        <begin position="872"/>
        <end position="886"/>
    </location>
</feature>
<dbReference type="GO" id="GO:0005854">
    <property type="term" value="C:nascent polypeptide-associated complex"/>
    <property type="evidence" value="ECO:0007669"/>
    <property type="project" value="InterPro"/>
</dbReference>
<feature type="compositionally biased region" description="Basic and acidic residues" evidence="4">
    <location>
        <begin position="920"/>
        <end position="941"/>
    </location>
</feature>
<feature type="compositionally biased region" description="Basic and acidic residues" evidence="4">
    <location>
        <begin position="89"/>
        <end position="101"/>
    </location>
</feature>
<organism evidence="6 7">
    <name type="scientific">Eragrostis curvula</name>
    <name type="common">weeping love grass</name>
    <dbReference type="NCBI Taxonomy" id="38414"/>
    <lineage>
        <taxon>Eukaryota</taxon>
        <taxon>Viridiplantae</taxon>
        <taxon>Streptophyta</taxon>
        <taxon>Embryophyta</taxon>
        <taxon>Tracheophyta</taxon>
        <taxon>Spermatophyta</taxon>
        <taxon>Magnoliopsida</taxon>
        <taxon>Liliopsida</taxon>
        <taxon>Poales</taxon>
        <taxon>Poaceae</taxon>
        <taxon>PACMAD clade</taxon>
        <taxon>Chloridoideae</taxon>
        <taxon>Eragrostideae</taxon>
        <taxon>Eragrostidinae</taxon>
        <taxon>Eragrostis</taxon>
    </lineage>
</organism>
<gene>
    <name evidence="6" type="ORF">EJB05_52703</name>
</gene>
<feature type="compositionally biased region" description="Basic and acidic residues" evidence="4">
    <location>
        <begin position="209"/>
        <end position="223"/>
    </location>
</feature>
<dbReference type="InterPro" id="IPR038765">
    <property type="entry name" value="Papain-like_cys_pep_sf"/>
</dbReference>
<proteinExistence type="inferred from homology"/>
<evidence type="ECO:0000256" key="3">
    <source>
        <dbReference type="ARBA" id="ARBA00022801"/>
    </source>
</evidence>
<dbReference type="GO" id="GO:0006508">
    <property type="term" value="P:proteolysis"/>
    <property type="evidence" value="ECO:0007669"/>
    <property type="project" value="UniProtKB-KW"/>
</dbReference>
<feature type="compositionally biased region" description="Basic and acidic residues" evidence="4">
    <location>
        <begin position="1280"/>
        <end position="1296"/>
    </location>
</feature>
<dbReference type="Gene3D" id="3.40.395.10">
    <property type="entry name" value="Adenoviral Proteinase, Chain A"/>
    <property type="match status" value="1"/>
</dbReference>
<feature type="compositionally biased region" description="Basic and acidic residues" evidence="4">
    <location>
        <begin position="705"/>
        <end position="729"/>
    </location>
</feature>
<feature type="region of interest" description="Disordered" evidence="4">
    <location>
        <begin position="1183"/>
        <end position="1237"/>
    </location>
</feature>
<name>A0A5J9SS91_9POAL</name>
<feature type="non-terminal residue" evidence="6">
    <location>
        <position position="1"/>
    </location>
</feature>
<feature type="compositionally biased region" description="Acidic residues" evidence="4">
    <location>
        <begin position="224"/>
        <end position="243"/>
    </location>
</feature>
<feature type="compositionally biased region" description="Basic and acidic residues" evidence="4">
    <location>
        <begin position="599"/>
        <end position="623"/>
    </location>
</feature>
<feature type="compositionally biased region" description="Acidic residues" evidence="4">
    <location>
        <begin position="164"/>
        <end position="208"/>
    </location>
</feature>
<protein>
    <recommendedName>
        <fullName evidence="5">Ubiquitin-like protease family profile domain-containing protein</fullName>
    </recommendedName>
</protein>
<evidence type="ECO:0000256" key="4">
    <source>
        <dbReference type="SAM" id="MobiDB-lite"/>
    </source>
</evidence>
<evidence type="ECO:0000259" key="5">
    <source>
        <dbReference type="PROSITE" id="PS50600"/>
    </source>
</evidence>
<feature type="compositionally biased region" description="Low complexity" evidence="4">
    <location>
        <begin position="795"/>
        <end position="806"/>
    </location>
</feature>
<feature type="region of interest" description="Disordered" evidence="4">
    <location>
        <begin position="1280"/>
        <end position="1305"/>
    </location>
</feature>
<keyword evidence="2" id="KW-0645">Protease</keyword>
<dbReference type="Proteomes" id="UP000324897">
    <property type="component" value="Unassembled WGS sequence"/>
</dbReference>
<dbReference type="Gramene" id="TVU01836">
    <property type="protein sequence ID" value="TVU01836"/>
    <property type="gene ID" value="EJB05_52703"/>
</dbReference>
<dbReference type="InterPro" id="IPR016641">
    <property type="entry name" value="EGD2/NACA0like"/>
</dbReference>
<feature type="compositionally biased region" description="Basic residues" evidence="4">
    <location>
        <begin position="1062"/>
        <end position="1078"/>
    </location>
</feature>
<feature type="non-terminal residue" evidence="6">
    <location>
        <position position="1517"/>
    </location>
</feature>
<feature type="compositionally biased region" description="Basic and acidic residues" evidence="4">
    <location>
        <begin position="1080"/>
        <end position="1103"/>
    </location>
</feature>
<dbReference type="GO" id="GO:0008234">
    <property type="term" value="F:cysteine-type peptidase activity"/>
    <property type="evidence" value="ECO:0007669"/>
    <property type="project" value="InterPro"/>
</dbReference>
<feature type="compositionally biased region" description="Basic residues" evidence="4">
    <location>
        <begin position="136"/>
        <end position="154"/>
    </location>
</feature>
<feature type="compositionally biased region" description="Polar residues" evidence="4">
    <location>
        <begin position="951"/>
        <end position="977"/>
    </location>
</feature>
<evidence type="ECO:0000256" key="1">
    <source>
        <dbReference type="ARBA" id="ARBA00005234"/>
    </source>
</evidence>
<feature type="compositionally biased region" description="Basic and acidic residues" evidence="4">
    <location>
        <begin position="771"/>
        <end position="788"/>
    </location>
</feature>
<comment type="caution">
    <text evidence="6">The sequence shown here is derived from an EMBL/GenBank/DDBJ whole genome shotgun (WGS) entry which is preliminary data.</text>
</comment>
<feature type="compositionally biased region" description="Acidic residues" evidence="4">
    <location>
        <begin position="638"/>
        <end position="657"/>
    </location>
</feature>
<feature type="compositionally biased region" description="Basic and acidic residues" evidence="4">
    <location>
        <begin position="110"/>
        <end position="123"/>
    </location>
</feature>
<feature type="compositionally biased region" description="Polar residues" evidence="4">
    <location>
        <begin position="678"/>
        <end position="693"/>
    </location>
</feature>
<dbReference type="OrthoDB" id="1749738at2759"/>
<dbReference type="InterPro" id="IPR003653">
    <property type="entry name" value="Peptidase_C48_C"/>
</dbReference>
<feature type="compositionally biased region" description="Basic and acidic residues" evidence="4">
    <location>
        <begin position="737"/>
        <end position="758"/>
    </location>
</feature>
<keyword evidence="3" id="KW-0378">Hydrolase</keyword>
<keyword evidence="7" id="KW-1185">Reference proteome</keyword>
<dbReference type="PROSITE" id="PS50600">
    <property type="entry name" value="ULP_PROTEASE"/>
    <property type="match status" value="1"/>
</dbReference>
<comment type="similarity">
    <text evidence="1">Belongs to the peptidase C48 family.</text>
</comment>
<feature type="compositionally biased region" description="Basic and acidic residues" evidence="4">
    <location>
        <begin position="1112"/>
        <end position="1139"/>
    </location>
</feature>
<dbReference type="EMBL" id="RWGY01000382">
    <property type="protein sequence ID" value="TVU01836.1"/>
    <property type="molecule type" value="Genomic_DNA"/>
</dbReference>
<sequence length="1517" mass="170076">MGYVATYCKLVVNMVKRKKADVPPDGSKARSESPHRPGTRSMSVSEQIAPNHRTRKRKNNNKHEEECATPISKRRRLMKKTVSTRAKKKLELDDVQEERSSRSHKRKRTMRLEKTSNKKEKSAGKKNKKEKYADRKTRKKKSAEKKMGKKKSSSRKTLPFVEESAAEEDETTAEDEQSASEEESAAEEEDSAAEEESGAEEEQSDAEEKDSAAEEDSGAKEEQSDAEEKDSAAEEDSGAEEESGAEKLVAVLQSPKKTKKDIRKRGSAKRTIELNENLSEPQKQRIRDFGFGGLLKIKLPYVPEKLSKWLLSIFNTETCELEVPFRGPIKVDDEAVNRIFELPMGADPVVYKMRKNEDTFNLFYELVGAQSKKTPTFKDELNWFQGKGKDRVDDNWLRRWLIFVISAILYPNAGEKLTILYLDFLKTGISMNNRPKRRIAFWDKELVDKVIKMDKNKRTGKFGVLKLKENVQPIGQVLIGPQKVLEFASSSVPPQTSREIRQIISDALTSLSTRINVGASQLVIDILATGNPPQTDAILIEPDCLHEIVQSCAPQDASAEKFISTINQGAASFVQEVAVGRAQVNQREQELIAASSSHDACKRTGELNRERRSKNRHDPRNMTEDEDEKSLEDYGNSDAEDGNEEVGNDSDEENSSDEDGRTSAADDGVHVEDVPLSSEDTCPHSSGGDSDSLGQFVLRERNKKKTNDNKRKDDEISNYDKENSGHSDNDDGEEDDSDKKFHESISKDDEISNDDKENSGQSDNDDGEEDHSDKNNPENIRSPERGNNDDSVNPSQQSTDTIISSTLKDINSHASAGNRAEHEDEDEDDRITLSHLLERKLKNDVRADENKGNAEARNSDDNEKKDDVGDKNEDEDNDGNGEEEDRDKDATNKKKKDDDDDDDGGQGNASINNGEEEAPDEGKKDGGQQGDKGESEGHTQRDVSGAHSDEVQNTQEETNSQNTCASGSASEGLSEQVNRYLKQDLQRAPVVPEEPRMIEQHIFFEPKTKIDVFEGLEPLPNANLEFLPNNQCEERINELLKVEKVELTKEQRKRLRDPFGAKNKRTKSTGHNRGKPLRKQIAERALEKKHALEKEGDTSKEETGADTSLSESAKKDEGLLTDQKDDGVKSDKASHEDSSKAAIPEGLSTDQKDDGVKSDKVNHEDSSKAAIADYVIYQRKKKDAKKVSFAEPEQTPHVASIGARQQERKTSRKVPASKVNKDVQDTSKVAGQESKDDEVPIKLSKAFQDVPNAPSFSLGESGDSLTDSIAAEAVRQADEVVRKKEERRRQRTHYGDTSDDDTLDTPLECRMYPNINITTANKFIASREAEHLYNHVCTWRTRDASLSPVIFDNGNIKATASEIATSIAPCRCFESLVIAIAAQVLSTAKGQERKKFLSTYDTYRNLVMQQLLMAEGYLDSQRLLNLFNEDHRNFDYIMLPIYEPITERRKATDAHEGGHWFLVIVNFKDKQFDVVDSFRKPINAKLQDTSRKVKAKIVTSGTRSLQSERTVKSKMCG</sequence>
<evidence type="ECO:0000313" key="6">
    <source>
        <dbReference type="EMBL" id="TVU01836.1"/>
    </source>
</evidence>
<dbReference type="SUPFAM" id="SSF54001">
    <property type="entry name" value="Cysteine proteinases"/>
    <property type="match status" value="1"/>
</dbReference>
<feature type="region of interest" description="Disordered" evidence="4">
    <location>
        <begin position="590"/>
        <end position="980"/>
    </location>
</feature>